<dbReference type="Pfam" id="PF00072">
    <property type="entry name" value="Response_reg"/>
    <property type="match status" value="1"/>
</dbReference>
<dbReference type="OrthoDB" id="7326651at2"/>
<reference evidence="4 5" key="1">
    <citation type="submission" date="2006-08" db="EMBL/GenBank/DDBJ databases">
        <title>Complete sequence of Maricaulis maris MCS10.</title>
        <authorList>
            <consortium name="US DOE Joint Genome Institute"/>
            <person name="Copeland A."/>
            <person name="Lucas S."/>
            <person name="Lapidus A."/>
            <person name="Barry K."/>
            <person name="Detter J.C."/>
            <person name="Glavina del Rio T."/>
            <person name="Hammon N."/>
            <person name="Israni S."/>
            <person name="Dalin E."/>
            <person name="Tice H."/>
            <person name="Pitluck S."/>
            <person name="Saunders E."/>
            <person name="Brettin T."/>
            <person name="Bruce D."/>
            <person name="Han C."/>
            <person name="Tapia R."/>
            <person name="Gilna P."/>
            <person name="Schmutz J."/>
            <person name="Larimer F."/>
            <person name="Land M."/>
            <person name="Hauser L."/>
            <person name="Kyrpides N."/>
            <person name="Mikhailova N."/>
            <person name="Viollier P."/>
            <person name="Stephens C."/>
            <person name="Richardson P."/>
        </authorList>
    </citation>
    <scope>NUCLEOTIDE SEQUENCE [LARGE SCALE GENOMIC DNA]</scope>
    <source>
        <strain evidence="4 5">MCS10</strain>
    </source>
</reference>
<dbReference type="InterPro" id="IPR050595">
    <property type="entry name" value="Bact_response_regulator"/>
</dbReference>
<dbReference type="SUPFAM" id="SSF52172">
    <property type="entry name" value="CheY-like"/>
    <property type="match status" value="1"/>
</dbReference>
<organism evidence="4 5">
    <name type="scientific">Maricaulis maris (strain MCS10)</name>
    <name type="common">Caulobacter maris</name>
    <dbReference type="NCBI Taxonomy" id="394221"/>
    <lineage>
        <taxon>Bacteria</taxon>
        <taxon>Pseudomonadati</taxon>
        <taxon>Pseudomonadota</taxon>
        <taxon>Alphaproteobacteria</taxon>
        <taxon>Maricaulales</taxon>
        <taxon>Maricaulaceae</taxon>
        <taxon>Maricaulis</taxon>
    </lineage>
</organism>
<dbReference type="GO" id="GO:0000160">
    <property type="term" value="P:phosphorelay signal transduction system"/>
    <property type="evidence" value="ECO:0007669"/>
    <property type="project" value="InterPro"/>
</dbReference>
<feature type="domain" description="Response regulatory" evidence="3">
    <location>
        <begin position="10"/>
        <end position="129"/>
    </location>
</feature>
<dbReference type="PROSITE" id="PS50110">
    <property type="entry name" value="RESPONSE_REGULATORY"/>
    <property type="match status" value="1"/>
</dbReference>
<evidence type="ECO:0000256" key="1">
    <source>
        <dbReference type="ARBA" id="ARBA00022553"/>
    </source>
</evidence>
<gene>
    <name evidence="4" type="ordered locus">Mmar10_2158</name>
</gene>
<keyword evidence="5" id="KW-1185">Reference proteome</keyword>
<evidence type="ECO:0000256" key="2">
    <source>
        <dbReference type="PROSITE-ProRule" id="PRU00169"/>
    </source>
</evidence>
<dbReference type="PANTHER" id="PTHR44591:SF3">
    <property type="entry name" value="RESPONSE REGULATORY DOMAIN-CONTAINING PROTEIN"/>
    <property type="match status" value="1"/>
</dbReference>
<dbReference type="InterPro" id="IPR011006">
    <property type="entry name" value="CheY-like_superfamily"/>
</dbReference>
<sequence length="147" mass="16480">MSNLPLAGQRILIVEDVASIRTLVAKLLERLGCEDVLESADGETAWQHLQRQKIDAMLLDYELQGDDGISIAWRVRADKDLLNKDVPIILLTAHDEIRIVEAARKADIDAYLVKPVMPDRLGRRILEAIKHRQEVVGLPPGATEVSW</sequence>
<dbReference type="SMART" id="SM00448">
    <property type="entry name" value="REC"/>
    <property type="match status" value="1"/>
</dbReference>
<dbReference type="RefSeq" id="WP_011644095.1">
    <property type="nucleotide sequence ID" value="NC_008347.1"/>
</dbReference>
<evidence type="ECO:0000313" key="5">
    <source>
        <dbReference type="Proteomes" id="UP000001964"/>
    </source>
</evidence>
<dbReference type="KEGG" id="mmr:Mmar10_2158"/>
<keyword evidence="1 2" id="KW-0597">Phosphoprotein</keyword>
<evidence type="ECO:0000313" key="4">
    <source>
        <dbReference type="EMBL" id="ABI66450.1"/>
    </source>
</evidence>
<evidence type="ECO:0000259" key="3">
    <source>
        <dbReference type="PROSITE" id="PS50110"/>
    </source>
</evidence>
<dbReference type="PANTHER" id="PTHR44591">
    <property type="entry name" value="STRESS RESPONSE REGULATOR PROTEIN 1"/>
    <property type="match status" value="1"/>
</dbReference>
<dbReference type="Proteomes" id="UP000001964">
    <property type="component" value="Chromosome"/>
</dbReference>
<dbReference type="Gene3D" id="3.40.50.2300">
    <property type="match status" value="1"/>
</dbReference>
<dbReference type="HOGENOM" id="CLU_000445_69_12_5"/>
<name>Q0AMN7_MARMM</name>
<proteinExistence type="predicted"/>
<dbReference type="InterPro" id="IPR001789">
    <property type="entry name" value="Sig_transdc_resp-reg_receiver"/>
</dbReference>
<feature type="modified residue" description="4-aspartylphosphate" evidence="2">
    <location>
        <position position="60"/>
    </location>
</feature>
<dbReference type="eggNOG" id="COG0784">
    <property type="taxonomic scope" value="Bacteria"/>
</dbReference>
<dbReference type="AlphaFoldDB" id="Q0AMN7"/>
<dbReference type="EMBL" id="CP000449">
    <property type="protein sequence ID" value="ABI66450.1"/>
    <property type="molecule type" value="Genomic_DNA"/>
</dbReference>
<dbReference type="STRING" id="394221.Mmar10_2158"/>
<accession>Q0AMN7</accession>
<protein>
    <submittedName>
        <fullName evidence="4">Response regulator receiver protein</fullName>
    </submittedName>
</protein>